<dbReference type="Gene3D" id="3.40.470.10">
    <property type="entry name" value="Uracil-DNA glycosylase-like domain"/>
    <property type="match status" value="1"/>
</dbReference>
<dbReference type="AlphaFoldDB" id="A0A9D2B260"/>
<reference evidence="2" key="1">
    <citation type="journal article" date="2021" name="PeerJ">
        <title>Extensive microbial diversity within the chicken gut microbiome revealed by metagenomics and culture.</title>
        <authorList>
            <person name="Gilroy R."/>
            <person name="Ravi A."/>
            <person name="Getino M."/>
            <person name="Pursley I."/>
            <person name="Horton D.L."/>
            <person name="Alikhan N.F."/>
            <person name="Baker D."/>
            <person name="Gharbi K."/>
            <person name="Hall N."/>
            <person name="Watson M."/>
            <person name="Adriaenssens E.M."/>
            <person name="Foster-Nyarko E."/>
            <person name="Jarju S."/>
            <person name="Secka A."/>
            <person name="Antonio M."/>
            <person name="Oren A."/>
            <person name="Chaudhuri R.R."/>
            <person name="La Ragione R."/>
            <person name="Hildebrand F."/>
            <person name="Pallen M.J."/>
        </authorList>
    </citation>
    <scope>NUCLEOTIDE SEQUENCE</scope>
    <source>
        <strain evidence="2">USASDec5-558</strain>
    </source>
</reference>
<dbReference type="Pfam" id="PF03167">
    <property type="entry name" value="UDG"/>
    <property type="match status" value="1"/>
</dbReference>
<dbReference type="GO" id="GO:0033958">
    <property type="term" value="F:DNA-deoxyinosine glycosylase activity"/>
    <property type="evidence" value="ECO:0007669"/>
    <property type="project" value="UniProtKB-EC"/>
</dbReference>
<reference evidence="2" key="2">
    <citation type="submission" date="2021-04" db="EMBL/GenBank/DDBJ databases">
        <authorList>
            <person name="Gilroy R."/>
        </authorList>
    </citation>
    <scope>NUCLEOTIDE SEQUENCE</scope>
    <source>
        <strain evidence="2">USASDec5-558</strain>
    </source>
</reference>
<dbReference type="EC" id="3.2.2.15" evidence="2"/>
<proteinExistence type="predicted"/>
<evidence type="ECO:0000259" key="1">
    <source>
        <dbReference type="SMART" id="SM00986"/>
    </source>
</evidence>
<feature type="domain" description="Uracil-DNA glycosylase-like" evidence="1">
    <location>
        <begin position="31"/>
        <end position="207"/>
    </location>
</feature>
<organism evidence="2 3">
    <name type="scientific">Candidatus Anaerobiospirillum pullistercoris</name>
    <dbReference type="NCBI Taxonomy" id="2838452"/>
    <lineage>
        <taxon>Bacteria</taxon>
        <taxon>Pseudomonadati</taxon>
        <taxon>Pseudomonadota</taxon>
        <taxon>Gammaproteobacteria</taxon>
        <taxon>Aeromonadales</taxon>
        <taxon>Succinivibrionaceae</taxon>
        <taxon>Anaerobiospirillum</taxon>
    </lineage>
</organism>
<dbReference type="NCBIfam" id="TIGR04274">
    <property type="entry name" value="hypoxanDNAglyco"/>
    <property type="match status" value="1"/>
</dbReference>
<comment type="caution">
    <text evidence="2">The sequence shown here is derived from an EMBL/GenBank/DDBJ whole genome shotgun (WGS) entry which is preliminary data.</text>
</comment>
<sequence length="223" mass="24641">MSKVSKQAESRGKDLVDGSGAAGTERIVCFAPFIPPEAKVLILGSMPLVKSLEQQFYYAHPRNRFFKLIGHYLALKRGMPKDSVIPLGSIAERQAALAELGIALYDVIHSCVRAGSLDSAIKDYEYSDILGLLAAHPQIKTVITNGTFAATHFRRSTLQPLIRQHELKLNQWKTASSLELVTPSISFNFFALPSTSPANTVAWEKLRAYYDCVLLPILGLHEE</sequence>
<name>A0A9D2B260_9GAMM</name>
<dbReference type="InterPro" id="IPR026353">
    <property type="entry name" value="Hypoxan-DNA_Glyclase"/>
</dbReference>
<dbReference type="EMBL" id="DXEV01000186">
    <property type="protein sequence ID" value="HIX57684.1"/>
    <property type="molecule type" value="Genomic_DNA"/>
</dbReference>
<gene>
    <name evidence="2" type="ORF">H9850_09485</name>
</gene>
<keyword evidence="2" id="KW-0378">Hydrolase</keyword>
<keyword evidence="2" id="KW-0326">Glycosidase</keyword>
<evidence type="ECO:0000313" key="3">
    <source>
        <dbReference type="Proteomes" id="UP000886829"/>
    </source>
</evidence>
<accession>A0A9D2B260</accession>
<dbReference type="InterPro" id="IPR036895">
    <property type="entry name" value="Uracil-DNA_glycosylase-like_sf"/>
</dbReference>
<dbReference type="InterPro" id="IPR005122">
    <property type="entry name" value="Uracil-DNA_glycosylase-like"/>
</dbReference>
<evidence type="ECO:0000313" key="2">
    <source>
        <dbReference type="EMBL" id="HIX57684.1"/>
    </source>
</evidence>
<protein>
    <submittedName>
        <fullName evidence="2">DNA-deoxyinosine glycosylase</fullName>
        <ecNumber evidence="2">3.2.2.15</ecNumber>
    </submittedName>
</protein>
<dbReference type="SMART" id="SM00986">
    <property type="entry name" value="UDG"/>
    <property type="match status" value="1"/>
</dbReference>
<dbReference type="Proteomes" id="UP000886829">
    <property type="component" value="Unassembled WGS sequence"/>
</dbReference>
<dbReference type="SUPFAM" id="SSF52141">
    <property type="entry name" value="Uracil-DNA glycosylase-like"/>
    <property type="match status" value="1"/>
</dbReference>
<dbReference type="CDD" id="cd10032">
    <property type="entry name" value="UDG-F6_HDG"/>
    <property type="match status" value="1"/>
</dbReference>
<dbReference type="SMART" id="SM00987">
    <property type="entry name" value="UreE_C"/>
    <property type="match status" value="1"/>
</dbReference>